<dbReference type="PANTHER" id="PTHR36607">
    <property type="entry name" value="1,2-DIHYDROXY-3-KETO-5-METHYLTHIOPENTENE DIOXYGENASE 4"/>
    <property type="match status" value="1"/>
</dbReference>
<organism evidence="3">
    <name type="scientific">Solanum lycopersicum</name>
    <name type="common">Tomato</name>
    <name type="synonym">Lycopersicon esculentum</name>
    <dbReference type="NCBI Taxonomy" id="4081"/>
    <lineage>
        <taxon>Eukaryota</taxon>
        <taxon>Viridiplantae</taxon>
        <taxon>Streptophyta</taxon>
        <taxon>Embryophyta</taxon>
        <taxon>Tracheophyta</taxon>
        <taxon>Spermatophyta</taxon>
        <taxon>Magnoliopsida</taxon>
        <taxon>eudicotyledons</taxon>
        <taxon>Gunneridae</taxon>
        <taxon>Pentapetalae</taxon>
        <taxon>asterids</taxon>
        <taxon>lamiids</taxon>
        <taxon>Solanales</taxon>
        <taxon>Solanaceae</taxon>
        <taxon>Solanoideae</taxon>
        <taxon>Solaneae</taxon>
        <taxon>Solanum</taxon>
        <taxon>Solanum subgen. Lycopersicon</taxon>
    </lineage>
</organism>
<evidence type="ECO:0000259" key="2">
    <source>
        <dbReference type="Pfam" id="PF10536"/>
    </source>
</evidence>
<feature type="compositionally biased region" description="Basic residues" evidence="1">
    <location>
        <begin position="168"/>
        <end position="177"/>
    </location>
</feature>
<reference evidence="3" key="2">
    <citation type="submission" date="2019-01" db="UniProtKB">
        <authorList>
            <consortium name="EnsemblPlants"/>
        </authorList>
    </citation>
    <scope>IDENTIFICATION</scope>
    <source>
        <strain evidence="3">cv. Heinz 1706</strain>
    </source>
</reference>
<evidence type="ECO:0000313" key="4">
    <source>
        <dbReference type="Proteomes" id="UP000004994"/>
    </source>
</evidence>
<dbReference type="Proteomes" id="UP000004994">
    <property type="component" value="Chromosome 5"/>
</dbReference>
<feature type="region of interest" description="Disordered" evidence="1">
    <location>
        <begin position="163"/>
        <end position="186"/>
    </location>
</feature>
<evidence type="ECO:0000256" key="1">
    <source>
        <dbReference type="SAM" id="MobiDB-lite"/>
    </source>
</evidence>
<protein>
    <recommendedName>
        <fullName evidence="2">Aminotransferase-like plant mobile domain-containing protein</fullName>
    </recommendedName>
</protein>
<name>A0A3Q7HCA0_SOLLC</name>
<evidence type="ECO:0000313" key="3">
    <source>
        <dbReference type="EnsemblPlants" id="Solyc05g025825.1.1"/>
    </source>
</evidence>
<keyword evidence="4" id="KW-1185">Reference proteome</keyword>
<feature type="domain" description="Aminotransferase-like plant mobile" evidence="2">
    <location>
        <begin position="207"/>
        <end position="280"/>
    </location>
</feature>
<dbReference type="InterPro" id="IPR019557">
    <property type="entry name" value="AminoTfrase-like_pln_mobile"/>
</dbReference>
<dbReference type="Pfam" id="PF10536">
    <property type="entry name" value="PMD"/>
    <property type="match status" value="1"/>
</dbReference>
<proteinExistence type="predicted"/>
<dbReference type="EnsemblPlants" id="Solyc05g025825.1.1">
    <property type="protein sequence ID" value="Solyc05g025825.1.1"/>
    <property type="gene ID" value="Solyc05g025825.1"/>
</dbReference>
<dbReference type="Gramene" id="Solyc05g025825.1.1">
    <property type="protein sequence ID" value="Solyc05g025825.1.1"/>
    <property type="gene ID" value="Solyc05g025825.1"/>
</dbReference>
<dbReference type="InParanoid" id="A0A3Q7HCA0"/>
<accession>A0A3Q7HCA0</accession>
<sequence length="319" mass="36460">MTMDLSDRDASYPCLEIVEKKQHVRAKVLTLKVHHPVIGAFSLIRKMLDKSHHFLEWSSTKMKDVTDNLFSTVTIEKVLLLRSFNHQNVVVAVPPRRDEHLSSWRVPSSGFEDVLARSKETLDNIKTYDAIFASMFTYDQNENVLQAFCENWRRSTNMHSFDLPKVSKTSKNHTKPRMNHDPSGNIDMRFLTRSEKENAPFVELGVEESLRDETYLAAFLVCWLCKFVLPSKKADCIRASVFKVASLIAHGEIFSLAVPALASIYRGLKDISTFSNLGSCDTLLPLHYVYGWIDEERSDEFLGKVELHKSVHSSIHRGV</sequence>
<dbReference type="OMA" id="CENWRRS"/>
<reference evidence="3" key="1">
    <citation type="journal article" date="2012" name="Nature">
        <title>The tomato genome sequence provides insights into fleshy fruit evolution.</title>
        <authorList>
            <consortium name="Tomato Genome Consortium"/>
        </authorList>
    </citation>
    <scope>NUCLEOTIDE SEQUENCE [LARGE SCALE GENOMIC DNA]</scope>
    <source>
        <strain evidence="3">cv. Heinz 1706</strain>
    </source>
</reference>
<dbReference type="AlphaFoldDB" id="A0A3Q7HCA0"/>
<dbReference type="PANTHER" id="PTHR36607:SF20">
    <property type="entry name" value="AMINOTRANSFERASE-LIKE PLANT MOBILE DOMAIN-CONTAINING PROTEIN"/>
    <property type="match status" value="1"/>
</dbReference>